<organism evidence="4 5">
    <name type="scientific">Rhodococcus maanshanensis</name>
    <dbReference type="NCBI Taxonomy" id="183556"/>
    <lineage>
        <taxon>Bacteria</taxon>
        <taxon>Bacillati</taxon>
        <taxon>Actinomycetota</taxon>
        <taxon>Actinomycetes</taxon>
        <taxon>Mycobacteriales</taxon>
        <taxon>Nocardiaceae</taxon>
        <taxon>Rhodococcus</taxon>
    </lineage>
</organism>
<dbReference type="EMBL" id="FOAW01000004">
    <property type="protein sequence ID" value="SEK86255.1"/>
    <property type="molecule type" value="Genomic_DNA"/>
</dbReference>
<feature type="region of interest" description="Disordered" evidence="1">
    <location>
        <begin position="313"/>
        <end position="349"/>
    </location>
</feature>
<proteinExistence type="predicted"/>
<feature type="region of interest" description="Disordered" evidence="1">
    <location>
        <begin position="224"/>
        <end position="243"/>
    </location>
</feature>
<protein>
    <submittedName>
        <fullName evidence="4">Anti-sigma-D factor RsdA to sigma factor binding region</fullName>
    </submittedName>
</protein>
<evidence type="ECO:0000313" key="5">
    <source>
        <dbReference type="Proteomes" id="UP000198677"/>
    </source>
</evidence>
<feature type="region of interest" description="Disordered" evidence="1">
    <location>
        <begin position="1"/>
        <end position="38"/>
    </location>
</feature>
<keyword evidence="2" id="KW-0472">Membrane</keyword>
<name>A0A1H7KJR3_9NOCA</name>
<dbReference type="OrthoDB" id="5191711at2"/>
<dbReference type="InterPro" id="IPR031928">
    <property type="entry name" value="RsdA_SigD-bd"/>
</dbReference>
<keyword evidence="2" id="KW-0812">Transmembrane</keyword>
<evidence type="ECO:0000259" key="3">
    <source>
        <dbReference type="Pfam" id="PF16751"/>
    </source>
</evidence>
<dbReference type="AlphaFoldDB" id="A0A1H7KJR3"/>
<dbReference type="Proteomes" id="UP000198677">
    <property type="component" value="Unassembled WGS sequence"/>
</dbReference>
<evidence type="ECO:0000256" key="1">
    <source>
        <dbReference type="SAM" id="MobiDB-lite"/>
    </source>
</evidence>
<feature type="compositionally biased region" description="Polar residues" evidence="1">
    <location>
        <begin position="335"/>
        <end position="349"/>
    </location>
</feature>
<feature type="domain" description="Anti-sigma-D factor RsdA sigma factor binding region" evidence="3">
    <location>
        <begin position="44"/>
        <end position="88"/>
    </location>
</feature>
<accession>A0A1H7KJR3</accession>
<feature type="transmembrane region" description="Helical" evidence="2">
    <location>
        <begin position="124"/>
        <end position="143"/>
    </location>
</feature>
<evidence type="ECO:0000256" key="2">
    <source>
        <dbReference type="SAM" id="Phobius"/>
    </source>
</evidence>
<keyword evidence="2" id="KW-1133">Transmembrane helix</keyword>
<dbReference type="Pfam" id="PF16751">
    <property type="entry name" value="RsdA_SigD_bd"/>
    <property type="match status" value="1"/>
</dbReference>
<gene>
    <name evidence="4" type="ORF">SAMN05444583_10461</name>
</gene>
<dbReference type="Gene3D" id="6.10.250.1300">
    <property type="match status" value="1"/>
</dbReference>
<feature type="compositionally biased region" description="Pro residues" evidence="1">
    <location>
        <begin position="313"/>
        <end position="324"/>
    </location>
</feature>
<reference evidence="5" key="1">
    <citation type="submission" date="2016-10" db="EMBL/GenBank/DDBJ databases">
        <authorList>
            <person name="Varghese N."/>
            <person name="Submissions S."/>
        </authorList>
    </citation>
    <scope>NUCLEOTIDE SEQUENCE [LARGE SCALE GENOMIC DNA]</scope>
    <source>
        <strain evidence="5">DSM 44675</strain>
    </source>
</reference>
<evidence type="ECO:0000313" key="4">
    <source>
        <dbReference type="EMBL" id="SEK86255.1"/>
    </source>
</evidence>
<keyword evidence="5" id="KW-1185">Reference proteome</keyword>
<dbReference type="RefSeq" id="WP_083576497.1">
    <property type="nucleotide sequence ID" value="NZ_FOAW01000004.1"/>
</dbReference>
<feature type="compositionally biased region" description="Basic and acidic residues" evidence="1">
    <location>
        <begin position="7"/>
        <end position="19"/>
    </location>
</feature>
<sequence>MARGSKRGGDHEGTRRDTSGADLTPDASSLDDTDDSSSDATAVDFAAIARDDALIDAIAGDGPIATHSPEEFELATLLTAWRAEILAPAMPAEPDLDQVAAAVDRELATIGSPRRSGLRLLRPIVGAAAAIAVVMAGLTVFSYNAVPGDPLWKVKEVVFTERANSTVAGIDTTTNLEEAERLIRAGDPQAALVVLESARKRADDVNESAKRDELTAWRERLVADAAKTPPTTTTPPSLPGTTPGLPAVPGVTVPGDTATAPVLPTTVPNLPSLPTTVPPVETGVPPITVPPITIPPTQVPPITIPPTQVPPITIPPVTTLPPVPTATKVVPPTQDTPTPRDLTSNPPPS</sequence>